<name>A0A391NLK8_9EUKA</name>
<evidence type="ECO:0000313" key="2">
    <source>
        <dbReference type="Proteomes" id="UP000265618"/>
    </source>
</evidence>
<sequence length="39" mass="4451">MGFLAAGNPLSWSDTQTVADFIREHGIKQFQNLLNRMEN</sequence>
<accession>A0A391NLK8</accession>
<keyword evidence="2" id="KW-1185">Reference proteome</keyword>
<proteinExistence type="predicted"/>
<dbReference type="EMBL" id="BDIP01001319">
    <property type="protein sequence ID" value="GCA62757.1"/>
    <property type="molecule type" value="Genomic_DNA"/>
</dbReference>
<gene>
    <name evidence="1" type="ORF">KIPB_005578</name>
</gene>
<dbReference type="AlphaFoldDB" id="A0A391NLK8"/>
<organism evidence="1 2">
    <name type="scientific">Kipferlia bialata</name>
    <dbReference type="NCBI Taxonomy" id="797122"/>
    <lineage>
        <taxon>Eukaryota</taxon>
        <taxon>Metamonada</taxon>
        <taxon>Carpediemonas-like organisms</taxon>
        <taxon>Kipferlia</taxon>
    </lineage>
</organism>
<reference evidence="1 2" key="1">
    <citation type="journal article" date="2018" name="PLoS ONE">
        <title>The draft genome of Kipferlia bialata reveals reductive genome evolution in fornicate parasites.</title>
        <authorList>
            <person name="Tanifuji G."/>
            <person name="Takabayashi S."/>
            <person name="Kume K."/>
            <person name="Takagi M."/>
            <person name="Nakayama T."/>
            <person name="Kamikawa R."/>
            <person name="Inagaki Y."/>
            <person name="Hashimoto T."/>
        </authorList>
    </citation>
    <scope>NUCLEOTIDE SEQUENCE [LARGE SCALE GENOMIC DNA]</scope>
    <source>
        <strain evidence="1">NY0173</strain>
    </source>
</reference>
<dbReference type="OrthoDB" id="7939818at2759"/>
<evidence type="ECO:0000313" key="1">
    <source>
        <dbReference type="EMBL" id="GCA62757.1"/>
    </source>
</evidence>
<keyword evidence="1" id="KW-0436">Ligase</keyword>
<feature type="non-terminal residue" evidence="1">
    <location>
        <position position="1"/>
    </location>
</feature>
<comment type="caution">
    <text evidence="1">The sequence shown here is derived from an EMBL/GenBank/DDBJ whole genome shotgun (WGS) entry which is preliminary data.</text>
</comment>
<dbReference type="Proteomes" id="UP000265618">
    <property type="component" value="Unassembled WGS sequence"/>
</dbReference>
<protein>
    <submittedName>
        <fullName evidence="1">Glutamate-cysteine ligase catalytic subunit</fullName>
    </submittedName>
</protein>
<dbReference type="GO" id="GO:0016874">
    <property type="term" value="F:ligase activity"/>
    <property type="evidence" value="ECO:0007669"/>
    <property type="project" value="UniProtKB-KW"/>
</dbReference>